<dbReference type="AlphaFoldDB" id="T0ZUH9"/>
<accession>T0ZUH9</accession>
<comment type="caution">
    <text evidence="1">The sequence shown here is derived from an EMBL/GenBank/DDBJ whole genome shotgun (WGS) entry which is preliminary data.</text>
</comment>
<gene>
    <name evidence="1" type="ORF">B1B_17732</name>
</gene>
<sequence>MANAVEYLLGFYIWNTQSSQVFSFAPWISPSSINSNIDIGGGGETLWYNFPNNGIYPVTFTQTGLSGHAWAVTLNGAVGASQGTNVLITETNGTYSYTIPEVGGYTANPSSGTITVDGAAVTVPITWAIVPATYAVTFTQTGLPVGATWSVAINGGVPVASTASTISFNEMNGSYAFAVATSTPFYFPSPSVGSITVNGAAVATPIAFTYVAPTLDTVTFLETGLGLGATWSATVAGVTNTSSGTSLSVTVTNPGGLTYAYYVSATGYTASPSGGLANFTSGSFTVTVTFRTVTG</sequence>
<protein>
    <recommendedName>
        <fullName evidence="2">Thermopsin</fullName>
    </recommendedName>
</protein>
<dbReference type="EMBL" id="AUZY01011859">
    <property type="protein sequence ID" value="EQD32349.1"/>
    <property type="molecule type" value="Genomic_DNA"/>
</dbReference>
<reference evidence="1" key="2">
    <citation type="journal article" date="2014" name="ISME J.">
        <title>Microbial stratification in low pH oxic and suboxic macroscopic growths along an acid mine drainage.</title>
        <authorList>
            <person name="Mendez-Garcia C."/>
            <person name="Mesa V."/>
            <person name="Sprenger R.R."/>
            <person name="Richter M."/>
            <person name="Diez M.S."/>
            <person name="Solano J."/>
            <person name="Bargiela R."/>
            <person name="Golyshina O.V."/>
            <person name="Manteca A."/>
            <person name="Ramos J.L."/>
            <person name="Gallego J.R."/>
            <person name="Llorente I."/>
            <person name="Martins Dos Santos V.A."/>
            <person name="Jensen O.N."/>
            <person name="Pelaez A.I."/>
            <person name="Sanchez J."/>
            <person name="Ferrer M."/>
        </authorList>
    </citation>
    <scope>NUCLEOTIDE SEQUENCE</scope>
</reference>
<evidence type="ECO:0000313" key="1">
    <source>
        <dbReference type="EMBL" id="EQD32349.1"/>
    </source>
</evidence>
<feature type="non-terminal residue" evidence="1">
    <location>
        <position position="295"/>
    </location>
</feature>
<organism evidence="1">
    <name type="scientific">mine drainage metagenome</name>
    <dbReference type="NCBI Taxonomy" id="410659"/>
    <lineage>
        <taxon>unclassified sequences</taxon>
        <taxon>metagenomes</taxon>
        <taxon>ecological metagenomes</taxon>
    </lineage>
</organism>
<evidence type="ECO:0008006" key="2">
    <source>
        <dbReference type="Google" id="ProtNLM"/>
    </source>
</evidence>
<name>T0ZUH9_9ZZZZ</name>
<proteinExistence type="predicted"/>
<reference evidence="1" key="1">
    <citation type="submission" date="2013-08" db="EMBL/GenBank/DDBJ databases">
        <authorList>
            <person name="Mendez C."/>
            <person name="Richter M."/>
            <person name="Ferrer M."/>
            <person name="Sanchez J."/>
        </authorList>
    </citation>
    <scope>NUCLEOTIDE SEQUENCE</scope>
</reference>